<evidence type="ECO:0000256" key="1">
    <source>
        <dbReference type="SAM" id="MobiDB-lite"/>
    </source>
</evidence>
<accession>A0A2K3D093</accession>
<dbReference type="Gramene" id="PNW73947">
    <property type="protein sequence ID" value="PNW73947"/>
    <property type="gene ID" value="CHLRE_13g579300v5"/>
</dbReference>
<feature type="region of interest" description="Disordered" evidence="1">
    <location>
        <begin position="328"/>
        <end position="394"/>
    </location>
</feature>
<dbReference type="GeneID" id="5719293"/>
<sequence>MQSLNVPLQPGSPGLLRSGGGKRGNSGSPAGRRGATALCCLIRSTPLLLDRSKSIYRSYVCKDPECRCQADNGVHPSGIIPPPHEAPDEVVQCLKCKGDMADTLFLQADATNLRTGAEFEVNMMASMARVLVSNPLPTAEFYSVLINIVNQADGGDGTAEAMTDATQQLSLKYTAGIKLNDLNEVMAVYMRRWTTSPLCSPPCTMGTTWRPPARTPTRPRRRTTPTCWAAAASPLAAHTPLAATPTVGCPGGPHSCRGRSAPGRPLRHGAAAALAGGAPGMVAAAAPVAPAVGAAAAAVVPGAAAGAQHEDLHRDSNGDVLMQQVQQAPPAAYAPPAAPALAQQRGASEVQQPVGAPPPRRRLFQGVAPQITNNDIELLSGGNSSELEDSGASK</sequence>
<feature type="compositionally biased region" description="Low complexity" evidence="1">
    <location>
        <begin position="7"/>
        <end position="16"/>
    </location>
</feature>
<evidence type="ECO:0000313" key="3">
    <source>
        <dbReference type="Proteomes" id="UP000006906"/>
    </source>
</evidence>
<evidence type="ECO:0000313" key="2">
    <source>
        <dbReference type="EMBL" id="PNW73947.1"/>
    </source>
</evidence>
<dbReference type="OrthoDB" id="555375at2759"/>
<dbReference type="InParanoid" id="A0A2K3D093"/>
<protein>
    <submittedName>
        <fullName evidence="2">Uncharacterized protein</fullName>
    </submittedName>
</protein>
<name>A0A2K3D093_CHLRE</name>
<dbReference type="AlphaFoldDB" id="A0A2K3D093"/>
<dbReference type="KEGG" id="cre:CHLRE_13g579300v5"/>
<feature type="region of interest" description="Disordered" evidence="1">
    <location>
        <begin position="1"/>
        <end position="32"/>
    </location>
</feature>
<keyword evidence="3" id="KW-1185">Reference proteome</keyword>
<dbReference type="EMBL" id="CM008974">
    <property type="protein sequence ID" value="PNW73947.1"/>
    <property type="molecule type" value="Genomic_DNA"/>
</dbReference>
<reference evidence="2 3" key="1">
    <citation type="journal article" date="2007" name="Science">
        <title>The Chlamydomonas genome reveals the evolution of key animal and plant functions.</title>
        <authorList>
            <person name="Merchant S.S."/>
            <person name="Prochnik S.E."/>
            <person name="Vallon O."/>
            <person name="Harris E.H."/>
            <person name="Karpowicz S.J."/>
            <person name="Witman G.B."/>
            <person name="Terry A."/>
            <person name="Salamov A."/>
            <person name="Fritz-Laylin L.K."/>
            <person name="Marechal-Drouard L."/>
            <person name="Marshall W.F."/>
            <person name="Qu L.H."/>
            <person name="Nelson D.R."/>
            <person name="Sanderfoot A.A."/>
            <person name="Spalding M.H."/>
            <person name="Kapitonov V.V."/>
            <person name="Ren Q."/>
            <person name="Ferris P."/>
            <person name="Lindquist E."/>
            <person name="Shapiro H."/>
            <person name="Lucas S.M."/>
            <person name="Grimwood J."/>
            <person name="Schmutz J."/>
            <person name="Cardol P."/>
            <person name="Cerutti H."/>
            <person name="Chanfreau G."/>
            <person name="Chen C.L."/>
            <person name="Cognat V."/>
            <person name="Croft M.T."/>
            <person name="Dent R."/>
            <person name="Dutcher S."/>
            <person name="Fernandez E."/>
            <person name="Fukuzawa H."/>
            <person name="Gonzalez-Ballester D."/>
            <person name="Gonzalez-Halphen D."/>
            <person name="Hallmann A."/>
            <person name="Hanikenne M."/>
            <person name="Hippler M."/>
            <person name="Inwood W."/>
            <person name="Jabbari K."/>
            <person name="Kalanon M."/>
            <person name="Kuras R."/>
            <person name="Lefebvre P.A."/>
            <person name="Lemaire S.D."/>
            <person name="Lobanov A.V."/>
            <person name="Lohr M."/>
            <person name="Manuell A."/>
            <person name="Meier I."/>
            <person name="Mets L."/>
            <person name="Mittag M."/>
            <person name="Mittelmeier T."/>
            <person name="Moroney J.V."/>
            <person name="Moseley J."/>
            <person name="Napoli C."/>
            <person name="Nedelcu A.M."/>
            <person name="Niyogi K."/>
            <person name="Novoselov S.V."/>
            <person name="Paulsen I.T."/>
            <person name="Pazour G."/>
            <person name="Purton S."/>
            <person name="Ral J.P."/>
            <person name="Riano-Pachon D.M."/>
            <person name="Riekhof W."/>
            <person name="Rymarquis L."/>
            <person name="Schroda M."/>
            <person name="Stern D."/>
            <person name="Umen J."/>
            <person name="Willows R."/>
            <person name="Wilson N."/>
            <person name="Zimmer S.L."/>
            <person name="Allmer J."/>
            <person name="Balk J."/>
            <person name="Bisova K."/>
            <person name="Chen C.J."/>
            <person name="Elias M."/>
            <person name="Gendler K."/>
            <person name="Hauser C."/>
            <person name="Lamb M.R."/>
            <person name="Ledford H."/>
            <person name="Long J.C."/>
            <person name="Minagawa J."/>
            <person name="Page M.D."/>
            <person name="Pan J."/>
            <person name="Pootakham W."/>
            <person name="Roje S."/>
            <person name="Rose A."/>
            <person name="Stahlberg E."/>
            <person name="Terauchi A.M."/>
            <person name="Yang P."/>
            <person name="Ball S."/>
            <person name="Bowler C."/>
            <person name="Dieckmann C.L."/>
            <person name="Gladyshev V.N."/>
            <person name="Green P."/>
            <person name="Jorgensen R."/>
            <person name="Mayfield S."/>
            <person name="Mueller-Roeber B."/>
            <person name="Rajamani S."/>
            <person name="Sayre R.T."/>
            <person name="Brokstein P."/>
            <person name="Dubchak I."/>
            <person name="Goodstein D."/>
            <person name="Hornick L."/>
            <person name="Huang Y.W."/>
            <person name="Jhaveri J."/>
            <person name="Luo Y."/>
            <person name="Martinez D."/>
            <person name="Ngau W.C."/>
            <person name="Otillar B."/>
            <person name="Poliakov A."/>
            <person name="Porter A."/>
            <person name="Szajkowski L."/>
            <person name="Werner G."/>
            <person name="Zhou K."/>
            <person name="Grigoriev I.V."/>
            <person name="Rokhsar D.S."/>
            <person name="Grossman A.R."/>
        </authorList>
    </citation>
    <scope>NUCLEOTIDE SEQUENCE [LARGE SCALE GENOMIC DNA]</scope>
    <source>
        <strain evidence="3">CC-503</strain>
    </source>
</reference>
<dbReference type="ExpressionAtlas" id="A0A2K3D093">
    <property type="expression patterns" value="baseline and differential"/>
</dbReference>
<proteinExistence type="predicted"/>
<organism evidence="2 3">
    <name type="scientific">Chlamydomonas reinhardtii</name>
    <name type="common">Chlamydomonas smithii</name>
    <dbReference type="NCBI Taxonomy" id="3055"/>
    <lineage>
        <taxon>Eukaryota</taxon>
        <taxon>Viridiplantae</taxon>
        <taxon>Chlorophyta</taxon>
        <taxon>core chlorophytes</taxon>
        <taxon>Chlorophyceae</taxon>
        <taxon>CS clade</taxon>
        <taxon>Chlamydomonadales</taxon>
        <taxon>Chlamydomonadaceae</taxon>
        <taxon>Chlamydomonas</taxon>
    </lineage>
</organism>
<feature type="compositionally biased region" description="Polar residues" evidence="1">
    <location>
        <begin position="370"/>
        <end position="385"/>
    </location>
</feature>
<dbReference type="Proteomes" id="UP000006906">
    <property type="component" value="Chromosome 13"/>
</dbReference>
<dbReference type="RefSeq" id="XP_042917499.1">
    <property type="nucleotide sequence ID" value="XM_043069524.1"/>
</dbReference>
<gene>
    <name evidence="2" type="ORF">CHLRE_13g579300v5</name>
</gene>